<reference evidence="8" key="2">
    <citation type="submission" date="2025-08" db="UniProtKB">
        <authorList>
            <consortium name="Ensembl"/>
        </authorList>
    </citation>
    <scope>IDENTIFICATION</scope>
</reference>
<dbReference type="NCBIfam" id="TIGR00815">
    <property type="entry name" value="sulP"/>
    <property type="match status" value="1"/>
</dbReference>
<protein>
    <submittedName>
        <fullName evidence="8">Solute carrier family 26 member 5</fullName>
    </submittedName>
</protein>
<dbReference type="GO" id="GO:0008271">
    <property type="term" value="F:secondary active sulfate transmembrane transporter activity"/>
    <property type="evidence" value="ECO:0007669"/>
    <property type="project" value="InterPro"/>
</dbReference>
<dbReference type="InterPro" id="IPR036513">
    <property type="entry name" value="STAS_dom_sf"/>
</dbReference>
<dbReference type="InterPro" id="IPR001902">
    <property type="entry name" value="SLC26A/SulP_fam"/>
</dbReference>
<feature type="transmembrane region" description="Helical" evidence="6">
    <location>
        <begin position="100"/>
        <end position="127"/>
    </location>
</feature>
<dbReference type="InterPro" id="IPR018045">
    <property type="entry name" value="S04_transporter_CS"/>
</dbReference>
<keyword evidence="2 6" id="KW-0812">Transmembrane</keyword>
<dbReference type="AlphaFoldDB" id="A0A8C3UIV9"/>
<dbReference type="SUPFAM" id="SSF52091">
    <property type="entry name" value="SpoIIaa-like"/>
    <property type="match status" value="1"/>
</dbReference>
<dbReference type="InterPro" id="IPR002645">
    <property type="entry name" value="STAS_dom"/>
</dbReference>
<dbReference type="Proteomes" id="UP000694563">
    <property type="component" value="Chromosome 4"/>
</dbReference>
<dbReference type="PROSITE" id="PS50801">
    <property type="entry name" value="STAS"/>
    <property type="match status" value="1"/>
</dbReference>
<feature type="coiled-coil region" evidence="5">
    <location>
        <begin position="566"/>
        <end position="593"/>
    </location>
</feature>
<feature type="transmembrane region" description="Helical" evidence="6">
    <location>
        <begin position="184"/>
        <end position="203"/>
    </location>
</feature>
<accession>A0A8C3UIV9</accession>
<organism evidence="8 9">
    <name type="scientific">Catharus ustulatus</name>
    <name type="common">Russet-backed thrush</name>
    <name type="synonym">Hylocichla ustulatus</name>
    <dbReference type="NCBI Taxonomy" id="91951"/>
    <lineage>
        <taxon>Eukaryota</taxon>
        <taxon>Metazoa</taxon>
        <taxon>Chordata</taxon>
        <taxon>Craniata</taxon>
        <taxon>Vertebrata</taxon>
        <taxon>Euteleostomi</taxon>
        <taxon>Archelosauria</taxon>
        <taxon>Archosauria</taxon>
        <taxon>Dinosauria</taxon>
        <taxon>Saurischia</taxon>
        <taxon>Theropoda</taxon>
        <taxon>Coelurosauria</taxon>
        <taxon>Aves</taxon>
        <taxon>Neognathae</taxon>
        <taxon>Neoaves</taxon>
        <taxon>Telluraves</taxon>
        <taxon>Australaves</taxon>
        <taxon>Passeriformes</taxon>
        <taxon>Turdidae</taxon>
        <taxon>Catharus</taxon>
    </lineage>
</organism>
<keyword evidence="4 6" id="KW-0472">Membrane</keyword>
<reference evidence="8" key="1">
    <citation type="submission" date="2020-10" db="EMBL/GenBank/DDBJ databases">
        <title>Catharus ustulatus (Swainson's thrush) genome, bCatUst1, primary haplotype v2.</title>
        <authorList>
            <person name="Delmore K."/>
            <person name="Vafadar M."/>
            <person name="Formenti G."/>
            <person name="Chow W."/>
            <person name="Pelan S."/>
            <person name="Howe K."/>
            <person name="Rhie A."/>
            <person name="Mountcastle J."/>
            <person name="Haase B."/>
            <person name="Fedrigo O."/>
            <person name="Jarvis E.D."/>
        </authorList>
    </citation>
    <scope>NUCLEOTIDE SEQUENCE [LARGE SCALE GENOMIC DNA]</scope>
</reference>
<dbReference type="PANTHER" id="PTHR11814">
    <property type="entry name" value="SULFATE TRANSPORTER"/>
    <property type="match status" value="1"/>
</dbReference>
<feature type="transmembrane region" description="Helical" evidence="6">
    <location>
        <begin position="341"/>
        <end position="361"/>
    </location>
</feature>
<reference evidence="8" key="3">
    <citation type="submission" date="2025-09" db="UniProtKB">
        <authorList>
            <consortium name="Ensembl"/>
        </authorList>
    </citation>
    <scope>IDENTIFICATION</scope>
</reference>
<evidence type="ECO:0000256" key="4">
    <source>
        <dbReference type="ARBA" id="ARBA00023136"/>
    </source>
</evidence>
<evidence type="ECO:0000256" key="3">
    <source>
        <dbReference type="ARBA" id="ARBA00022989"/>
    </source>
</evidence>
<evidence type="ECO:0000256" key="2">
    <source>
        <dbReference type="ARBA" id="ARBA00022692"/>
    </source>
</evidence>
<dbReference type="GO" id="GO:0016020">
    <property type="term" value="C:membrane"/>
    <property type="evidence" value="ECO:0007669"/>
    <property type="project" value="UniProtKB-SubCell"/>
</dbReference>
<feature type="domain" description="STAS" evidence="7">
    <location>
        <begin position="523"/>
        <end position="700"/>
    </location>
</feature>
<proteinExistence type="predicted"/>
<keyword evidence="3 6" id="KW-1133">Transmembrane helix</keyword>
<keyword evidence="5" id="KW-0175">Coiled coil</keyword>
<name>A0A8C3UIV9_CATUS</name>
<feature type="transmembrane region" description="Helical" evidence="6">
    <location>
        <begin position="467"/>
        <end position="499"/>
    </location>
</feature>
<feature type="transmembrane region" description="Helical" evidence="6">
    <location>
        <begin position="410"/>
        <end position="430"/>
    </location>
</feature>
<feature type="transmembrane region" description="Helical" evidence="6">
    <location>
        <begin position="133"/>
        <end position="150"/>
    </location>
</feature>
<dbReference type="Pfam" id="PF01740">
    <property type="entry name" value="STAS"/>
    <property type="match status" value="1"/>
</dbReference>
<dbReference type="Pfam" id="PF00916">
    <property type="entry name" value="Sulfate_transp"/>
    <property type="match status" value="1"/>
</dbReference>
<dbReference type="CDD" id="cd07042">
    <property type="entry name" value="STAS_SulP_like_sulfate_transporter"/>
    <property type="match status" value="1"/>
</dbReference>
<feature type="transmembrane region" description="Helical" evidence="6">
    <location>
        <begin position="373"/>
        <end position="390"/>
    </location>
</feature>
<comment type="subcellular location">
    <subcellularLocation>
        <location evidence="1">Membrane</location>
        <topology evidence="1">Multi-pass membrane protein</topology>
    </subcellularLocation>
</comment>
<sequence length="714" mass="78810">MEHAQEEEACLEQTQRYCVQRPIYNQELLQGQLHRRQRTPQTLGQKIAHSCRCSSKKAKSSLYSFMPILKWLPRYPVKEYLLGDIISGVSTGIMQLPQGLAYSLLAAVPPVFGLYSSFYPVFLYTFFGTSRHISIGTFAVISMMVGGVAVREVPDEIISLDSNSTNITDVLEYYSARDAKRVQVAVTLLSLGFLRFGFVAIYLTEPLVRGFTTAAAVHVFISQLKYLLGIQTSRFSGPLSVVYVSTAVLSKITTTNIATMIVGLTCIILLLTGKKINRRFKKKLPVPVPMEIIVVIIGTGVSAGMNLNESYKVKVVGSIPQGLRAPAVPQIQLNPAMLGDAVAIAIVGFSMAVSMAKIFALKHGYTIDGNQELIALGICNSVGSFFQTFPITCSMSRSLVQEGTGGKTQIAGALSAVIVLLVIVAIGYLFEPLPQTVLAGIVMVNLKGMLKQFRDIRHFWRTSKIELAIWMVAFVASLFLGLEYGLLTAVTFAIITVIYRTQRPKYRILGQIPNTDIYCDVEEYEEVKEYPGIKIFQANTSIYFANCESYRNTLRKMTGVNPSIILAARRKALKRHAREIKAANEQRKKAVLKDSGSTPPHTLGIIIVQDMPLDEHEHFVLPKANIHSLILDFTPVNFVDSVGAKTLKSIIQKFNEVGVFVCIAGCSDPVTNELTRLNFFDKSITRELLFHSIHDAVLACQMKHGSAAQADSNL</sequence>
<evidence type="ECO:0000313" key="9">
    <source>
        <dbReference type="Proteomes" id="UP000694563"/>
    </source>
</evidence>
<gene>
    <name evidence="8" type="primary">SLC26A5</name>
</gene>
<dbReference type="PROSITE" id="PS01130">
    <property type="entry name" value="SLC26A"/>
    <property type="match status" value="1"/>
</dbReference>
<evidence type="ECO:0000313" key="8">
    <source>
        <dbReference type="Ensembl" id="ENSCUSP00005015206.1"/>
    </source>
</evidence>
<feature type="transmembrane region" description="Helical" evidence="6">
    <location>
        <begin position="252"/>
        <end position="272"/>
    </location>
</feature>
<evidence type="ECO:0000256" key="5">
    <source>
        <dbReference type="SAM" id="Coils"/>
    </source>
</evidence>
<feature type="transmembrane region" description="Helical" evidence="6">
    <location>
        <begin position="284"/>
        <end position="305"/>
    </location>
</feature>
<evidence type="ECO:0000256" key="6">
    <source>
        <dbReference type="SAM" id="Phobius"/>
    </source>
</evidence>
<evidence type="ECO:0000259" key="7">
    <source>
        <dbReference type="PROSITE" id="PS50801"/>
    </source>
</evidence>
<keyword evidence="9" id="KW-1185">Reference proteome</keyword>
<dbReference type="InterPro" id="IPR011547">
    <property type="entry name" value="SLC26A/SulP_dom"/>
</dbReference>
<evidence type="ECO:0000256" key="1">
    <source>
        <dbReference type="ARBA" id="ARBA00004141"/>
    </source>
</evidence>
<dbReference type="Gene3D" id="3.30.750.24">
    <property type="entry name" value="STAS domain"/>
    <property type="match status" value="1"/>
</dbReference>
<dbReference type="Ensembl" id="ENSCUST00005015793.1">
    <property type="protein sequence ID" value="ENSCUSP00005015206.1"/>
    <property type="gene ID" value="ENSCUSG00005008775.1"/>
</dbReference>